<keyword evidence="1" id="KW-0472">Membrane</keyword>
<dbReference type="Proteomes" id="UP000308121">
    <property type="component" value="Unassembled WGS sequence"/>
</dbReference>
<organism evidence="2 3">
    <name type="scientific">Cellulomonas hominis</name>
    <dbReference type="NCBI Taxonomy" id="156981"/>
    <lineage>
        <taxon>Bacteria</taxon>
        <taxon>Bacillati</taxon>
        <taxon>Actinomycetota</taxon>
        <taxon>Actinomycetes</taxon>
        <taxon>Micrococcales</taxon>
        <taxon>Cellulomonadaceae</taxon>
        <taxon>Cellulomonas</taxon>
    </lineage>
</organism>
<name>A0A7Z8K3W2_9CELL</name>
<evidence type="ECO:0000256" key="1">
    <source>
        <dbReference type="SAM" id="Phobius"/>
    </source>
</evidence>
<reference evidence="2 3" key="1">
    <citation type="submission" date="2019-05" db="EMBL/GenBank/DDBJ databases">
        <title>Genome sequence of Cellulomonas hominis strain CS1.</title>
        <authorList>
            <person name="Belmont J."/>
            <person name="Maclea K.S."/>
        </authorList>
    </citation>
    <scope>NUCLEOTIDE SEQUENCE [LARGE SCALE GENOMIC DNA]</scope>
    <source>
        <strain evidence="2 3">CS1</strain>
    </source>
</reference>
<evidence type="ECO:0000313" key="3">
    <source>
        <dbReference type="Proteomes" id="UP000308121"/>
    </source>
</evidence>
<dbReference type="RefSeq" id="WP_154728049.1">
    <property type="nucleotide sequence ID" value="NZ_SZYE01000006.1"/>
</dbReference>
<evidence type="ECO:0000313" key="2">
    <source>
        <dbReference type="EMBL" id="TKR27161.1"/>
    </source>
</evidence>
<keyword evidence="1" id="KW-1133">Transmembrane helix</keyword>
<protein>
    <submittedName>
        <fullName evidence="2">Uncharacterized protein</fullName>
    </submittedName>
</protein>
<comment type="caution">
    <text evidence="2">The sequence shown here is derived from an EMBL/GenBank/DDBJ whole genome shotgun (WGS) entry which is preliminary data.</text>
</comment>
<accession>A0A7Z8K3W2</accession>
<proteinExistence type="predicted"/>
<feature type="transmembrane region" description="Helical" evidence="1">
    <location>
        <begin position="62"/>
        <end position="83"/>
    </location>
</feature>
<dbReference type="EMBL" id="SZYE01000006">
    <property type="protein sequence ID" value="TKR27161.1"/>
    <property type="molecule type" value="Genomic_DNA"/>
</dbReference>
<gene>
    <name evidence="2" type="ORF">FA014_02040</name>
</gene>
<keyword evidence="1" id="KW-0812">Transmembrane</keyword>
<dbReference type="AlphaFoldDB" id="A0A7Z8K3W2"/>
<sequence>MDHWTDEDDRAVEREIAWDQHVRSALKQSRHDDPPVAVPDAQADRLAAADAAHRTDRVVVEALALIGVMFVTAVIAVALTAVWL</sequence>